<dbReference type="EMBL" id="CP144918">
    <property type="protein sequence ID" value="WWA47974.1"/>
    <property type="molecule type" value="Genomic_DNA"/>
</dbReference>
<sequence>MKAIIRLFSVAATGALLAACATTGSGETARSASARDYPDRPYPSTYRPYPGVPTALVGATIYDGAGGRIENGTVLFRDGEIVAVGDAALSTEGYTRVDGTGKFVTPGVIDIHSHLGDYPTPSVDAHSDGNEATAPTTPDVWAEHSVWPQDPGFTRALANGGVTALQILPGSANLMGGRSVTLKNVPSRTVQGMKFPGAPYGFKMACGENPKRVYGGKGRKPSTRMGNFAVNRQTWYEAREYADGDRKKRDLAKETLAGVLDGEILVHNHCYRADEMALVMDMAKEMGYRVTAFHHAVEAYKIGDLLRENDVCSAIWADWYGFKMEAYDGILENAALLRQAGACVVIHSDSDQGIQRLNQEAAKAQAAGARMGIAIPDAEVIGWFTLNAAKAMGIADMTGSLEPGKMADVVLWNGDPLSVYSRPEKVWIDGALMFDALDPKRRPVSDFELGQPGEGDVK</sequence>
<evidence type="ECO:0000259" key="2">
    <source>
        <dbReference type="Pfam" id="PF01979"/>
    </source>
</evidence>
<evidence type="ECO:0000313" key="4">
    <source>
        <dbReference type="Proteomes" id="UP001335183"/>
    </source>
</evidence>
<keyword evidence="4" id="KW-1185">Reference proteome</keyword>
<dbReference type="Pfam" id="PF01979">
    <property type="entry name" value="Amidohydro_1"/>
    <property type="match status" value="1"/>
</dbReference>
<feature type="domain" description="Amidohydrolase-related" evidence="2">
    <location>
        <begin position="336"/>
        <end position="420"/>
    </location>
</feature>
<dbReference type="SUPFAM" id="SSF51556">
    <property type="entry name" value="Metallo-dependent hydrolases"/>
    <property type="match status" value="1"/>
</dbReference>
<dbReference type="Gene3D" id="3.20.20.140">
    <property type="entry name" value="Metal-dependent hydrolases"/>
    <property type="match status" value="1"/>
</dbReference>
<accession>A0ABZ2D740</accession>
<dbReference type="RefSeq" id="WP_338446860.1">
    <property type="nucleotide sequence ID" value="NZ_CP144918.1"/>
</dbReference>
<dbReference type="CDD" id="cd01309">
    <property type="entry name" value="Met_dep_hydrolase_C"/>
    <property type="match status" value="1"/>
</dbReference>
<evidence type="ECO:0000313" key="3">
    <source>
        <dbReference type="EMBL" id="WWA47974.1"/>
    </source>
</evidence>
<feature type="chain" id="PRO_5046095791" evidence="1">
    <location>
        <begin position="19"/>
        <end position="458"/>
    </location>
</feature>
<organism evidence="3 4">
    <name type="scientific">Pelagerythrobacter marensis</name>
    <dbReference type="NCBI Taxonomy" id="543877"/>
    <lineage>
        <taxon>Bacteria</taxon>
        <taxon>Pseudomonadati</taxon>
        <taxon>Pseudomonadota</taxon>
        <taxon>Alphaproteobacteria</taxon>
        <taxon>Sphingomonadales</taxon>
        <taxon>Erythrobacteraceae</taxon>
        <taxon>Pelagerythrobacter</taxon>
    </lineage>
</organism>
<dbReference type="PROSITE" id="PS51257">
    <property type="entry name" value="PROKAR_LIPOPROTEIN"/>
    <property type="match status" value="1"/>
</dbReference>
<evidence type="ECO:0000256" key="1">
    <source>
        <dbReference type="SAM" id="SignalP"/>
    </source>
</evidence>
<dbReference type="InterPro" id="IPR006680">
    <property type="entry name" value="Amidohydro-rel"/>
</dbReference>
<dbReference type="InterPro" id="IPR032466">
    <property type="entry name" value="Metal_Hydrolase"/>
</dbReference>
<dbReference type="InterPro" id="IPR011059">
    <property type="entry name" value="Metal-dep_hydrolase_composite"/>
</dbReference>
<dbReference type="Proteomes" id="UP001335183">
    <property type="component" value="Chromosome"/>
</dbReference>
<dbReference type="InterPro" id="IPR051781">
    <property type="entry name" value="Metallo-dep_Hydrolase"/>
</dbReference>
<protein>
    <submittedName>
        <fullName evidence="3">Amidohydrolase</fullName>
    </submittedName>
</protein>
<dbReference type="SUPFAM" id="SSF51338">
    <property type="entry name" value="Composite domain of metallo-dependent hydrolases"/>
    <property type="match status" value="1"/>
</dbReference>
<gene>
    <name evidence="3" type="ORF">V5F89_03445</name>
</gene>
<name>A0ABZ2D740_9SPHN</name>
<dbReference type="Gene3D" id="2.30.40.10">
    <property type="entry name" value="Urease, subunit C, domain 1"/>
    <property type="match status" value="1"/>
</dbReference>
<proteinExistence type="predicted"/>
<dbReference type="PANTHER" id="PTHR43135">
    <property type="entry name" value="ALPHA-D-RIBOSE 1-METHYLPHOSPHONATE 5-TRIPHOSPHATE DIPHOSPHATASE"/>
    <property type="match status" value="1"/>
</dbReference>
<feature type="signal peptide" evidence="1">
    <location>
        <begin position="1"/>
        <end position="18"/>
    </location>
</feature>
<reference evidence="3 4" key="1">
    <citation type="submission" date="2024-02" db="EMBL/GenBank/DDBJ databases">
        <title>The whole genome sequence of five bacterial samples isolated from Abu Dhabi Sabkha-shore region.</title>
        <authorList>
            <person name="Sudalaimuthuasari N."/>
            <person name="Sarfraz B."/>
            <person name="Tuyisabe J.D."/>
            <person name="Mugisha Ntwali L.D.M."/>
            <person name="Ali A.I.A.A."/>
            <person name="Almansoori S.Z.A."/>
            <person name="Alajami H.S.A."/>
            <person name="Almeqbaali A.A.S."/>
            <person name="Kundu B."/>
            <person name="Saeed E.E."/>
            <person name="Sukumarinath V."/>
            <person name="Mishra A.K."/>
            <person name="Hazzouri K.M."/>
            <person name="Almaskari R."/>
            <person name="Sharma A.K."/>
            <person name="Amiri K.M.A."/>
        </authorList>
    </citation>
    <scope>NUCLEOTIDE SEQUENCE [LARGE SCALE GENOMIC DNA]</scope>
    <source>
        <strain evidence="4">kcgeb_sd</strain>
    </source>
</reference>
<keyword evidence="1" id="KW-0732">Signal</keyword>
<dbReference type="PANTHER" id="PTHR43135:SF3">
    <property type="entry name" value="ALPHA-D-RIBOSE 1-METHYLPHOSPHONATE 5-TRIPHOSPHATE DIPHOSPHATASE"/>
    <property type="match status" value="1"/>
</dbReference>